<evidence type="ECO:0000256" key="2">
    <source>
        <dbReference type="ARBA" id="ARBA00012727"/>
    </source>
</evidence>
<dbReference type="Pfam" id="PF04679">
    <property type="entry name" value="DNA_ligase_A_C"/>
    <property type="match status" value="1"/>
</dbReference>
<comment type="caution">
    <text evidence="7">The sequence shown here is derived from an EMBL/GenBank/DDBJ whole genome shotgun (WGS) entry which is preliminary data.</text>
</comment>
<dbReference type="InterPro" id="IPR012340">
    <property type="entry name" value="NA-bd_OB-fold"/>
</dbReference>
<keyword evidence="3" id="KW-0436">Ligase</keyword>
<evidence type="ECO:0000256" key="4">
    <source>
        <dbReference type="ARBA" id="ARBA00034003"/>
    </source>
</evidence>
<dbReference type="Pfam" id="PF01068">
    <property type="entry name" value="DNA_ligase_A_M"/>
    <property type="match status" value="1"/>
</dbReference>
<evidence type="ECO:0000256" key="5">
    <source>
        <dbReference type="SAM" id="MobiDB-lite"/>
    </source>
</evidence>
<dbReference type="SUPFAM" id="SSF56091">
    <property type="entry name" value="DNA ligase/mRNA capping enzyme, catalytic domain"/>
    <property type="match status" value="1"/>
</dbReference>
<comment type="similarity">
    <text evidence="1">Belongs to the ATP-dependent DNA ligase family.</text>
</comment>
<dbReference type="PROSITE" id="PS50160">
    <property type="entry name" value="DNA_LIGASE_A3"/>
    <property type="match status" value="1"/>
</dbReference>
<evidence type="ECO:0000256" key="1">
    <source>
        <dbReference type="ARBA" id="ARBA00007572"/>
    </source>
</evidence>
<sequence>MARAPGKPRTTLKRVARRMADPAPRRIGLSKQLGAEPAPMPGFIEPALASLVADAPKGERWVHEIKFDGYRVQACIRDGSVRLLTRGGLDWTEKFGDQLSHALTGLPVEQAIIDGELVAENELGASDFSALQNALKAGNTGRLLYYAFDLLYLDGHDLRQLPLSRRRDLLGDLLLEPADPVRFSEHFEASGDVVKRHACQLKFEGIISKSLDDPYRSGRAGIWLKVKCSSRQEFVVAGYVPSTASGTAIGSLVLGAFMGERLQHVGRVGTGFTQATARDLYERLEARRAATSPFAGRLTVAARKGVRFVRPELVAEIEFRGWSSDGLLRHASFRGLREDKPAGEVAIEVPKRGPEQPEVTGRG</sequence>
<keyword evidence="8" id="KW-1185">Reference proteome</keyword>
<dbReference type="PANTHER" id="PTHR45674:SF4">
    <property type="entry name" value="DNA LIGASE 1"/>
    <property type="match status" value="1"/>
</dbReference>
<dbReference type="SUPFAM" id="SSF50249">
    <property type="entry name" value="Nucleic acid-binding proteins"/>
    <property type="match status" value="1"/>
</dbReference>
<organism evidence="7 8">
    <name type="scientific">Plastoroseomonas hellenica</name>
    <dbReference type="NCBI Taxonomy" id="2687306"/>
    <lineage>
        <taxon>Bacteria</taxon>
        <taxon>Pseudomonadati</taxon>
        <taxon>Pseudomonadota</taxon>
        <taxon>Alphaproteobacteria</taxon>
        <taxon>Acetobacterales</taxon>
        <taxon>Acetobacteraceae</taxon>
        <taxon>Plastoroseomonas</taxon>
    </lineage>
</organism>
<dbReference type="RefSeq" id="WP_211854058.1">
    <property type="nucleotide sequence ID" value="NZ_JAAGBB010000022.1"/>
</dbReference>
<dbReference type="Gene3D" id="2.40.50.140">
    <property type="entry name" value="Nucleic acid-binding proteins"/>
    <property type="match status" value="1"/>
</dbReference>
<dbReference type="EC" id="6.5.1.1" evidence="2"/>
<dbReference type="Gene3D" id="3.30.470.30">
    <property type="entry name" value="DNA ligase/mRNA capping enzyme"/>
    <property type="match status" value="1"/>
</dbReference>
<evidence type="ECO:0000256" key="3">
    <source>
        <dbReference type="ARBA" id="ARBA00022598"/>
    </source>
</evidence>
<dbReference type="InterPro" id="IPR012309">
    <property type="entry name" value="DNA_ligase_ATP-dep_C"/>
</dbReference>
<dbReference type="InterPro" id="IPR012310">
    <property type="entry name" value="DNA_ligase_ATP-dep_cent"/>
</dbReference>
<dbReference type="InterPro" id="IPR014146">
    <property type="entry name" value="LigD_ligase_dom"/>
</dbReference>
<protein>
    <recommendedName>
        <fullName evidence="2">DNA ligase (ATP)</fullName>
        <ecNumber evidence="2">6.5.1.1</ecNumber>
    </recommendedName>
</protein>
<reference evidence="8" key="1">
    <citation type="journal article" date="2021" name="Syst. Appl. Microbiol.">
        <title>Roseomonas hellenica sp. nov., isolated from roots of wild-growing Alkanna tinctoria.</title>
        <authorList>
            <person name="Rat A."/>
            <person name="Naranjo H.D."/>
            <person name="Lebbe L."/>
            <person name="Cnockaert M."/>
            <person name="Krigas N."/>
            <person name="Grigoriadou K."/>
            <person name="Maloupa E."/>
            <person name="Willems A."/>
        </authorList>
    </citation>
    <scope>NUCLEOTIDE SEQUENCE [LARGE SCALE GENOMIC DNA]</scope>
    <source>
        <strain evidence="8">LMG 31523</strain>
    </source>
</reference>
<evidence type="ECO:0000259" key="6">
    <source>
        <dbReference type="PROSITE" id="PS50160"/>
    </source>
</evidence>
<dbReference type="NCBIfam" id="TIGR02779">
    <property type="entry name" value="NHEJ_ligase_lig"/>
    <property type="match status" value="1"/>
</dbReference>
<name>A0ABS5F1G3_9PROT</name>
<evidence type="ECO:0000313" key="7">
    <source>
        <dbReference type="EMBL" id="MBR0666387.1"/>
    </source>
</evidence>
<feature type="domain" description="ATP-dependent DNA ligase family profile" evidence="6">
    <location>
        <begin position="136"/>
        <end position="269"/>
    </location>
</feature>
<dbReference type="EMBL" id="JAAGBB010000022">
    <property type="protein sequence ID" value="MBR0666387.1"/>
    <property type="molecule type" value="Genomic_DNA"/>
</dbReference>
<evidence type="ECO:0000313" key="8">
    <source>
        <dbReference type="Proteomes" id="UP001196870"/>
    </source>
</evidence>
<comment type="catalytic activity">
    <reaction evidence="4">
        <text>ATP + (deoxyribonucleotide)n-3'-hydroxyl + 5'-phospho-(deoxyribonucleotide)m = (deoxyribonucleotide)n+m + AMP + diphosphate.</text>
        <dbReference type="EC" id="6.5.1.1"/>
    </reaction>
</comment>
<accession>A0ABS5F1G3</accession>
<proteinExistence type="inferred from homology"/>
<gene>
    <name evidence="7" type="ORF">GXW71_18650</name>
</gene>
<dbReference type="InterPro" id="IPR050191">
    <property type="entry name" value="ATP-dep_DNA_ligase"/>
</dbReference>
<dbReference type="Gene3D" id="3.30.1490.70">
    <property type="match status" value="1"/>
</dbReference>
<dbReference type="Proteomes" id="UP001196870">
    <property type="component" value="Unassembled WGS sequence"/>
</dbReference>
<dbReference type="CDD" id="cd07971">
    <property type="entry name" value="OBF_DNA_ligase_LigD"/>
    <property type="match status" value="1"/>
</dbReference>
<feature type="region of interest" description="Disordered" evidence="5">
    <location>
        <begin position="344"/>
        <end position="363"/>
    </location>
</feature>
<dbReference type="CDD" id="cd07906">
    <property type="entry name" value="Adenylation_DNA_ligase_LigD_LigC"/>
    <property type="match status" value="1"/>
</dbReference>
<dbReference type="PANTHER" id="PTHR45674">
    <property type="entry name" value="DNA LIGASE 1/3 FAMILY MEMBER"/>
    <property type="match status" value="1"/>
</dbReference>